<proteinExistence type="predicted"/>
<accession>A0A7W7WYA5</accession>
<comment type="caution">
    <text evidence="2">The sequence shown here is derived from an EMBL/GenBank/DDBJ whole genome shotgun (WGS) entry which is preliminary data.</text>
</comment>
<dbReference type="RefSeq" id="WP_184673146.1">
    <property type="nucleotide sequence ID" value="NZ_BAABAI010000041.1"/>
</dbReference>
<feature type="region of interest" description="Disordered" evidence="1">
    <location>
        <begin position="1321"/>
        <end position="1353"/>
    </location>
</feature>
<dbReference type="Proteomes" id="UP000542674">
    <property type="component" value="Unassembled WGS sequence"/>
</dbReference>
<feature type="compositionally biased region" description="Low complexity" evidence="1">
    <location>
        <begin position="597"/>
        <end position="674"/>
    </location>
</feature>
<feature type="region of interest" description="Disordered" evidence="1">
    <location>
        <begin position="1686"/>
        <end position="1724"/>
    </location>
</feature>
<evidence type="ECO:0000313" key="2">
    <source>
        <dbReference type="EMBL" id="MBB4967997.1"/>
    </source>
</evidence>
<name>A0A7W7WYA5_9PSEU</name>
<feature type="region of interest" description="Disordered" evidence="1">
    <location>
        <begin position="1430"/>
        <end position="1662"/>
    </location>
</feature>
<feature type="compositionally biased region" description="Low complexity" evidence="1">
    <location>
        <begin position="1551"/>
        <end position="1578"/>
    </location>
</feature>
<keyword evidence="3" id="KW-1185">Reference proteome</keyword>
<feature type="compositionally biased region" description="Low complexity" evidence="1">
    <location>
        <begin position="745"/>
        <end position="754"/>
    </location>
</feature>
<feature type="compositionally biased region" description="Low complexity" evidence="1">
    <location>
        <begin position="461"/>
        <end position="482"/>
    </location>
</feature>
<feature type="region of interest" description="Disordered" evidence="1">
    <location>
        <begin position="446"/>
        <end position="1099"/>
    </location>
</feature>
<feature type="compositionally biased region" description="Low complexity" evidence="1">
    <location>
        <begin position="790"/>
        <end position="809"/>
    </location>
</feature>
<evidence type="ECO:0000256" key="1">
    <source>
        <dbReference type="SAM" id="MobiDB-lite"/>
    </source>
</evidence>
<feature type="compositionally biased region" description="Low complexity" evidence="1">
    <location>
        <begin position="1633"/>
        <end position="1643"/>
    </location>
</feature>
<reference evidence="2 3" key="1">
    <citation type="submission" date="2020-08" db="EMBL/GenBank/DDBJ databases">
        <title>Sequencing the genomes of 1000 actinobacteria strains.</title>
        <authorList>
            <person name="Klenk H.-P."/>
        </authorList>
    </citation>
    <scope>NUCLEOTIDE SEQUENCE [LARGE SCALE GENOMIC DNA]</scope>
    <source>
        <strain evidence="2 3">DSM 45084</strain>
    </source>
</reference>
<feature type="compositionally biased region" description="Low complexity" evidence="1">
    <location>
        <begin position="977"/>
        <end position="986"/>
    </location>
</feature>
<protein>
    <submittedName>
        <fullName evidence="2">Uncharacterized protein</fullName>
    </submittedName>
</protein>
<feature type="region of interest" description="Disordered" evidence="1">
    <location>
        <begin position="1391"/>
        <end position="1416"/>
    </location>
</feature>
<feature type="compositionally biased region" description="Low complexity" evidence="1">
    <location>
        <begin position="552"/>
        <end position="589"/>
    </location>
</feature>
<gene>
    <name evidence="2" type="ORF">F4559_005356</name>
</gene>
<feature type="compositionally biased region" description="Pro residues" evidence="1">
    <location>
        <begin position="1392"/>
        <end position="1403"/>
    </location>
</feature>
<feature type="compositionally biased region" description="Polar residues" evidence="1">
    <location>
        <begin position="946"/>
        <end position="968"/>
    </location>
</feature>
<dbReference type="Gene3D" id="1.25.40.10">
    <property type="entry name" value="Tetratricopeptide repeat domain"/>
    <property type="match status" value="1"/>
</dbReference>
<organism evidence="2 3">
    <name type="scientific">Saccharothrix violaceirubra</name>
    <dbReference type="NCBI Taxonomy" id="413306"/>
    <lineage>
        <taxon>Bacteria</taxon>
        <taxon>Bacillati</taxon>
        <taxon>Actinomycetota</taxon>
        <taxon>Actinomycetes</taxon>
        <taxon>Pseudonocardiales</taxon>
        <taxon>Pseudonocardiaceae</taxon>
        <taxon>Saccharothrix</taxon>
    </lineage>
</organism>
<feature type="compositionally biased region" description="Low complexity" evidence="1">
    <location>
        <begin position="924"/>
        <end position="933"/>
    </location>
</feature>
<feature type="region of interest" description="Disordered" evidence="1">
    <location>
        <begin position="1216"/>
        <end position="1283"/>
    </location>
</feature>
<sequence>MAARSEAQADVEVSTLVVPAWRLRWQAPELALVLGERAVALASARRDEVDRLRAEALVVFAGNRTGRGVRIADRAMDALKAAEAEGEHETAWRLRVELAECARTVGAPLTGFAAVRPVLEAADVPEGIRAAALVQASECLVTIGRGAVLTAALTEADRLHAADRGTEPDAVVLQRGELRAATAAQHRRWGDLDAAVATCREGLELLAGLADPSSDNGQVRGRLTLELVCALLDADRPAEASEVGTPLLELPVRAPSASTSGWLGLALATRVHLPAGRVDQAREMLRDVVACAERHQLDTLLAETLLALAHVHEVSGDLTEALADLRSAHAAERRRARAVYAVRARLAAEFSGVRRQPVGLHDQLAALLAAPTGGTATAGGATTGTASQDPPTLTPEIKQQLRQWRPVQVHRGEGLRVKRTRRAAEDMTVEGISAARAHAADRWRLVSPFGTDPAPTPPDPAAEAGTPEAATPTPGHPAGTPTPTSPPSTPADQAAALPATQTGTPAEPFGTPAPASVPSTAMPTWAVAPPHTSEESVGTPEPASPPPPARPTAPVDGPFESAGASASGSTPPAAAPSDASRESVGTSPSGSPPPAVLPAWAVAPPGVPTESAGPATGAAASPTAQPAWTAATPYTAAEPIGPSAQAPAPSTAWAAATPHGSSEPAAAAMRVSAPPAMPTDRAAAPPRTRTDSVDLSAHASGPPTARAAVLPHTPVDLVDPSPSAAVLPEASAVRSGESGGPVTNASAASSAHAATPPSVEPTSSAEPVGPSTHAPVLPASPASADPATHVPVHSPSPTASTSPSAEAPVAPTPDFPRATPDPEAPAARQGGRRRAPEPEDGEEPSRPHFAFSSDVRSTNTEPRNRRTRHADTGTANSEALPPPDPEFASTTWPVPVQAEPATSGRSTPALGAHSSEMDVSWREAPSPAFAADPARPRPAGPDRITSDPTTPSTGERSGLHASTASDSTAAGERESGLRGSAGSSSLDLRVPASGLIAAAGAVRSGRRRAAREAAEELAAADRSTEGNSGVLESLKAAGLLAPTRQGGRRRAPDSDPPTQGGESTAPDAAGEPARVGTADPWTPHPPDTATPAGADVHPTAYTAPAVPATDTAVPTPAAPDFEVSTPAVPAPAVPDSVAPFPVAPSPVVPGHAGSTPALPGPAAPTVAVPDLVVPGQVGTHPAEAASVATHSVEGPPAGFPEYGPAVATPDTGQVGAHRAQAHPTGRGVPSTDPVDPFSTASRFDVRPADTGPAGFSPTEAPRVDPGPAWAPSTGQGPATHEPPGFGAATFSDLGGVDFGHSGSPVPDPGTVRFDRSAVTGAGAVNTDQVETGAELPRRPSRTDQSTVDDFGPGGIDLFRSARMVEPSDDDSVPVGLGAAFVKGPVIPTARVPEPPVAPEPPEGSPFGLPVGSADPATRARTGVEVDAGAVARWPEVEPGGPSSGEFEQADGRESTGPVPVDAEPGRTALGGPGVPSTEPRPTDPTPGSPGPADREPGYAAPGRPEPTTPELTNPGPTNPEPTNPEPTSTEPAGLRLGDFTSGGPVPVGPDPASFGSGSPEPAGSESGGPASAGPVPAGRESGDFAPGGPEPAGPGPEGFVPGSPDPVGSEPGNPVSGSPEPGDSEGGDAEPLVTSVVVGGRVVELPPSPTMSPSAARAARRPKSDLSLAELLAEALVAYETGRREDEAAALTGTEAETTGPITAPVPESAVPPPSDAETTAPIQPVAAVRPRVDTWTLPET</sequence>
<feature type="compositionally biased region" description="Low complexity" evidence="1">
    <location>
        <begin position="1689"/>
        <end position="1709"/>
    </location>
</feature>
<dbReference type="InterPro" id="IPR011990">
    <property type="entry name" value="TPR-like_helical_dom_sf"/>
</dbReference>
<evidence type="ECO:0000313" key="3">
    <source>
        <dbReference type="Proteomes" id="UP000542674"/>
    </source>
</evidence>
<feature type="compositionally biased region" description="Pro residues" evidence="1">
    <location>
        <begin position="542"/>
        <end position="551"/>
    </location>
</feature>
<dbReference type="EMBL" id="JACHJS010000001">
    <property type="protein sequence ID" value="MBB4967997.1"/>
    <property type="molecule type" value="Genomic_DNA"/>
</dbReference>